<sequence>MSLIRQNRRYFPKNHIHIFFKSNLLRVSTILSIYYDSLAVISFVRKYLNDRNIYSLCHSLSVRQQLCITKRIPYKQEQKNNAYGPG</sequence>
<protein>
    <submittedName>
        <fullName evidence="1">Uncharacterized protein</fullName>
    </submittedName>
</protein>
<dbReference type="EMBL" id="JAACXV010000342">
    <property type="protein sequence ID" value="KAF7279756.1"/>
    <property type="molecule type" value="Genomic_DNA"/>
</dbReference>
<evidence type="ECO:0000313" key="1">
    <source>
        <dbReference type="EMBL" id="KAF7279756.1"/>
    </source>
</evidence>
<reference evidence="1" key="1">
    <citation type="submission" date="2020-08" db="EMBL/GenBank/DDBJ databases">
        <title>Genome sequencing and assembly of the red palm weevil Rhynchophorus ferrugineus.</title>
        <authorList>
            <person name="Dias G.B."/>
            <person name="Bergman C.M."/>
            <person name="Manee M."/>
        </authorList>
    </citation>
    <scope>NUCLEOTIDE SEQUENCE</scope>
    <source>
        <strain evidence="1">AA-2017</strain>
        <tissue evidence="1">Whole larva</tissue>
    </source>
</reference>
<name>A0A834IIA9_RHYFE</name>
<accession>A0A834IIA9</accession>
<dbReference type="Proteomes" id="UP000625711">
    <property type="component" value="Unassembled WGS sequence"/>
</dbReference>
<evidence type="ECO:0000313" key="2">
    <source>
        <dbReference type="Proteomes" id="UP000625711"/>
    </source>
</evidence>
<gene>
    <name evidence="1" type="ORF">GWI33_006786</name>
</gene>
<organism evidence="1 2">
    <name type="scientific">Rhynchophorus ferrugineus</name>
    <name type="common">Red palm weevil</name>
    <name type="synonym">Curculio ferrugineus</name>
    <dbReference type="NCBI Taxonomy" id="354439"/>
    <lineage>
        <taxon>Eukaryota</taxon>
        <taxon>Metazoa</taxon>
        <taxon>Ecdysozoa</taxon>
        <taxon>Arthropoda</taxon>
        <taxon>Hexapoda</taxon>
        <taxon>Insecta</taxon>
        <taxon>Pterygota</taxon>
        <taxon>Neoptera</taxon>
        <taxon>Endopterygota</taxon>
        <taxon>Coleoptera</taxon>
        <taxon>Polyphaga</taxon>
        <taxon>Cucujiformia</taxon>
        <taxon>Curculionidae</taxon>
        <taxon>Dryophthorinae</taxon>
        <taxon>Rhynchophorus</taxon>
    </lineage>
</organism>
<keyword evidence="2" id="KW-1185">Reference proteome</keyword>
<dbReference type="AlphaFoldDB" id="A0A834IIA9"/>
<proteinExistence type="predicted"/>
<comment type="caution">
    <text evidence="1">The sequence shown here is derived from an EMBL/GenBank/DDBJ whole genome shotgun (WGS) entry which is preliminary data.</text>
</comment>